<dbReference type="SUPFAM" id="SSF81383">
    <property type="entry name" value="F-box domain"/>
    <property type="match status" value="1"/>
</dbReference>
<dbReference type="PANTHER" id="PTHR34709">
    <property type="entry name" value="OS10G0396666 PROTEIN"/>
    <property type="match status" value="1"/>
</dbReference>
<keyword evidence="3" id="KW-1185">Reference proteome</keyword>
<proteinExistence type="predicted"/>
<dbReference type="PANTHER" id="PTHR34709:SF61">
    <property type="entry name" value="OS07G0229100 PROTEIN"/>
    <property type="match status" value="1"/>
</dbReference>
<dbReference type="InterPro" id="IPR001810">
    <property type="entry name" value="F-box_dom"/>
</dbReference>
<evidence type="ECO:0000313" key="2">
    <source>
        <dbReference type="EMBL" id="KAK1692837.1"/>
    </source>
</evidence>
<dbReference type="SUPFAM" id="SSF52047">
    <property type="entry name" value="RNI-like"/>
    <property type="match status" value="1"/>
</dbReference>
<dbReference type="AlphaFoldDB" id="A0AAD8X3F8"/>
<accession>A0AAD8X3F8</accession>
<dbReference type="Pfam" id="PF00646">
    <property type="entry name" value="F-box"/>
    <property type="match status" value="1"/>
</dbReference>
<comment type="caution">
    <text evidence="2">The sequence shown here is derived from an EMBL/GenBank/DDBJ whole genome shotgun (WGS) entry which is preliminary data.</text>
</comment>
<dbReference type="InterPro" id="IPR055312">
    <property type="entry name" value="FBL15-like"/>
</dbReference>
<dbReference type="InterPro" id="IPR036047">
    <property type="entry name" value="F-box-like_dom_sf"/>
</dbReference>
<name>A0AAD8X3F8_LOLMU</name>
<evidence type="ECO:0000313" key="3">
    <source>
        <dbReference type="Proteomes" id="UP001231189"/>
    </source>
</evidence>
<sequence length="504" mass="55831">MGHCDGEIGGGCSEDRLSALPDDLLIHILLKLRNAAVAARTSVLSSRWRRLWTLLPQLWFRTSTDPHGIRAALESHEAPVLHLLAVRLRDASPESVAVWLPIAARRLCGNLLLINKVRTDDEALEEAPLEEGTLELPCFENVISIRLDLGYLTLAVPLSGVFARLTHLFLACFNICEPAMLEDVVSSRRCPVLRKLTVQHAFGLDNFAIHSDSLLKIVLKDLQPHSPLGLGNFTIHSESLIELELTDLRGLQQLTVIAPALILLDVDSCFADQPVANISAPQLESLSWNDAYDPVSTQFGNIENLKRLDTYPLLVHGGNYSRELYGYCANLLQRFELIQTLRLDLAYMPDITPYEYLMEDITRLPNIAVMVLNIEPSGHSFGASLFHLLSMCTGLRKLTLILRGTASHPLAQTVCSSGCVCDQPPNWKTEELTLNCLKAVELSNLGGTDHEAALVKRLFGWATVLKTMTVTFDRSVTGSKAKEFCQMLQSISRPEICLQGPHFA</sequence>
<evidence type="ECO:0000259" key="1">
    <source>
        <dbReference type="Pfam" id="PF00646"/>
    </source>
</evidence>
<organism evidence="2 3">
    <name type="scientific">Lolium multiflorum</name>
    <name type="common">Italian ryegrass</name>
    <name type="synonym">Lolium perenne subsp. multiflorum</name>
    <dbReference type="NCBI Taxonomy" id="4521"/>
    <lineage>
        <taxon>Eukaryota</taxon>
        <taxon>Viridiplantae</taxon>
        <taxon>Streptophyta</taxon>
        <taxon>Embryophyta</taxon>
        <taxon>Tracheophyta</taxon>
        <taxon>Spermatophyta</taxon>
        <taxon>Magnoliopsida</taxon>
        <taxon>Liliopsida</taxon>
        <taxon>Poales</taxon>
        <taxon>Poaceae</taxon>
        <taxon>BOP clade</taxon>
        <taxon>Pooideae</taxon>
        <taxon>Poodae</taxon>
        <taxon>Poeae</taxon>
        <taxon>Poeae Chloroplast Group 2 (Poeae type)</taxon>
        <taxon>Loliodinae</taxon>
        <taxon>Loliinae</taxon>
        <taxon>Lolium</taxon>
    </lineage>
</organism>
<gene>
    <name evidence="2" type="ORF">QYE76_009534</name>
</gene>
<dbReference type="Proteomes" id="UP001231189">
    <property type="component" value="Unassembled WGS sequence"/>
</dbReference>
<dbReference type="EMBL" id="JAUUTY010000001">
    <property type="protein sequence ID" value="KAK1692837.1"/>
    <property type="molecule type" value="Genomic_DNA"/>
</dbReference>
<feature type="domain" description="F-box" evidence="1">
    <location>
        <begin position="17"/>
        <end position="55"/>
    </location>
</feature>
<protein>
    <recommendedName>
        <fullName evidence="1">F-box domain-containing protein</fullName>
    </recommendedName>
</protein>
<reference evidence="2" key="1">
    <citation type="submission" date="2023-07" db="EMBL/GenBank/DDBJ databases">
        <title>A chromosome-level genome assembly of Lolium multiflorum.</title>
        <authorList>
            <person name="Chen Y."/>
            <person name="Copetti D."/>
            <person name="Kolliker R."/>
            <person name="Studer B."/>
        </authorList>
    </citation>
    <scope>NUCLEOTIDE SEQUENCE</scope>
    <source>
        <strain evidence="2">02402/16</strain>
        <tissue evidence="2">Leaf</tissue>
    </source>
</reference>